<dbReference type="GO" id="GO:0019563">
    <property type="term" value="P:glycerol catabolic process"/>
    <property type="evidence" value="ECO:0007669"/>
    <property type="project" value="TreeGrafter"/>
</dbReference>
<dbReference type="EMBL" id="CP061275">
    <property type="protein sequence ID" value="QNS01994.1"/>
    <property type="molecule type" value="Genomic_DNA"/>
</dbReference>
<evidence type="ECO:0000256" key="9">
    <source>
        <dbReference type="RuleBase" id="RU363013"/>
    </source>
</evidence>
<dbReference type="CDD" id="cd00311">
    <property type="entry name" value="TIM"/>
    <property type="match status" value="1"/>
</dbReference>
<gene>
    <name evidence="8" type="primary">tpiA</name>
    <name evidence="10" type="ORF">ICW73_00800</name>
</gene>
<dbReference type="FunFam" id="3.20.20.70:FF:000016">
    <property type="entry name" value="Triosephosphate isomerase"/>
    <property type="match status" value="1"/>
</dbReference>
<feature type="binding site" evidence="8">
    <location>
        <begin position="9"/>
        <end position="11"/>
    </location>
    <ligand>
        <name>substrate</name>
    </ligand>
</feature>
<dbReference type="PANTHER" id="PTHR21139">
    <property type="entry name" value="TRIOSEPHOSPHATE ISOMERASE"/>
    <property type="match status" value="1"/>
</dbReference>
<keyword evidence="6 8" id="KW-0324">Glycolysis</keyword>
<dbReference type="InterPro" id="IPR035990">
    <property type="entry name" value="TIM_sf"/>
</dbReference>
<comment type="pathway">
    <text evidence="8 9">Carbohydrate biosynthesis; gluconeogenesis.</text>
</comment>
<dbReference type="InterPro" id="IPR000652">
    <property type="entry name" value="Triosephosphate_isomerase"/>
</dbReference>
<dbReference type="Proteomes" id="UP000516346">
    <property type="component" value="Chromosome"/>
</dbReference>
<feature type="binding site" evidence="8">
    <location>
        <position position="173"/>
    </location>
    <ligand>
        <name>substrate</name>
    </ligand>
</feature>
<dbReference type="AlphaFoldDB" id="A0A7H1AZT9"/>
<dbReference type="PROSITE" id="PS51440">
    <property type="entry name" value="TIM_2"/>
    <property type="match status" value="1"/>
</dbReference>
<dbReference type="GO" id="GO:0005829">
    <property type="term" value="C:cytosol"/>
    <property type="evidence" value="ECO:0007669"/>
    <property type="project" value="TreeGrafter"/>
</dbReference>
<dbReference type="InterPro" id="IPR022896">
    <property type="entry name" value="TrioseP_Isoase_bac/euk"/>
</dbReference>
<dbReference type="Gene3D" id="3.20.20.70">
    <property type="entry name" value="Aldolase class I"/>
    <property type="match status" value="1"/>
</dbReference>
<comment type="similarity">
    <text evidence="3 8 9">Belongs to the triosephosphate isomerase family.</text>
</comment>
<dbReference type="EC" id="5.3.1.1" evidence="8 9"/>
<comment type="pathway">
    <text evidence="2">Carbohydrate metabolism; erythritol degradation.</text>
</comment>
<dbReference type="SUPFAM" id="SSF51351">
    <property type="entry name" value="Triosephosphate isomerase (TIM)"/>
    <property type="match status" value="1"/>
</dbReference>
<comment type="function">
    <text evidence="8">Involved in the gluconeogenesis. Catalyzes stereospecifically the conversion of dihydroxyacetone phosphate (DHAP) to D-glyceraldehyde-3-phosphate (G3P).</text>
</comment>
<comment type="subcellular location">
    <subcellularLocation>
        <location evidence="8 9">Cytoplasm</location>
    </subcellularLocation>
</comment>
<accession>A0A7H1AZT9</accession>
<dbReference type="NCBIfam" id="TIGR00419">
    <property type="entry name" value="tim"/>
    <property type="match status" value="1"/>
</dbReference>
<evidence type="ECO:0000256" key="1">
    <source>
        <dbReference type="ARBA" id="ARBA00004680"/>
    </source>
</evidence>
<evidence type="ECO:0000256" key="3">
    <source>
        <dbReference type="ARBA" id="ARBA00007422"/>
    </source>
</evidence>
<name>A0A7H1AZT9_9GAMM</name>
<comment type="catalytic activity">
    <reaction evidence="8 9">
        <text>D-glyceraldehyde 3-phosphate = dihydroxyacetone phosphate</text>
        <dbReference type="Rhea" id="RHEA:18585"/>
        <dbReference type="ChEBI" id="CHEBI:57642"/>
        <dbReference type="ChEBI" id="CHEBI:59776"/>
        <dbReference type="EC" id="5.3.1.1"/>
    </reaction>
</comment>
<dbReference type="GO" id="GO:0046166">
    <property type="term" value="P:glyceraldehyde-3-phosphate biosynthetic process"/>
    <property type="evidence" value="ECO:0007669"/>
    <property type="project" value="TreeGrafter"/>
</dbReference>
<protein>
    <recommendedName>
        <fullName evidence="8 9">Triosephosphate isomerase</fullName>
        <shortName evidence="8">TIM</shortName>
        <shortName evidence="8">TPI</shortName>
        <ecNumber evidence="8 9">5.3.1.1</ecNumber>
    </recommendedName>
    <alternativeName>
        <fullName evidence="8">Triose-phosphate isomerase</fullName>
    </alternativeName>
</protein>
<comment type="subunit">
    <text evidence="8 9">Homodimer.</text>
</comment>
<comment type="pathway">
    <text evidence="1 8 9">Carbohydrate degradation; glycolysis; D-glyceraldehyde 3-phosphate from glycerone phosphate: step 1/1.</text>
</comment>
<sequence>MKSKLIIANWKLNGNIKKITSFLTVMKKYLLNRPTKNTIVFAPPSIYLDRVCNNIYNTNIFLAAQNTDVHLEGAFTGEISPLMLKDVGVKYVLIGHSERRIMHNETDKIIAEKFCMIKKLNLIPILCIGEFEKQKYKKTEKFLENQLTHIFDILGKTAFRNTVIAYEPIWAIGKGISADPENVQFIHCFIRNYISQHDIISAKNLMIQYGGSINQENAKMFFKQKDINGLLVGSASLIHETFIKIIEASNVII</sequence>
<dbReference type="PROSITE" id="PS00171">
    <property type="entry name" value="TIM_1"/>
    <property type="match status" value="1"/>
</dbReference>
<feature type="binding site" evidence="8">
    <location>
        <position position="212"/>
    </location>
    <ligand>
        <name>substrate</name>
    </ligand>
</feature>
<evidence type="ECO:0000256" key="4">
    <source>
        <dbReference type="ARBA" id="ARBA00022432"/>
    </source>
</evidence>
<reference evidence="10 11" key="1">
    <citation type="submission" date="2020-09" db="EMBL/GenBank/DDBJ databases">
        <title>Genome sequence of the banana aphid, Pentalonia nigronervosa Coquerel (Hemiptera: Aphididae) and its symbionts.</title>
        <authorList>
            <person name="Mathers T.C."/>
            <person name="Mugford S.T."/>
            <person name="Hogenhout S.A."/>
            <person name="Tripathi L."/>
        </authorList>
    </citation>
    <scope>NUCLEOTIDE SEQUENCE [LARGE SCALE GENOMIC DNA]</scope>
    <source>
        <strain evidence="10">Ba4</strain>
    </source>
</reference>
<dbReference type="InterPro" id="IPR013785">
    <property type="entry name" value="Aldolase_TIM"/>
</dbReference>
<dbReference type="GO" id="GO:0006096">
    <property type="term" value="P:glycolytic process"/>
    <property type="evidence" value="ECO:0007669"/>
    <property type="project" value="UniProtKB-UniRule"/>
</dbReference>
<dbReference type="GO" id="GO:0004807">
    <property type="term" value="F:triose-phosphate isomerase activity"/>
    <property type="evidence" value="ECO:0007669"/>
    <property type="project" value="UniProtKB-UniRule"/>
</dbReference>
<evidence type="ECO:0000313" key="10">
    <source>
        <dbReference type="EMBL" id="QNS01994.1"/>
    </source>
</evidence>
<evidence type="ECO:0000256" key="6">
    <source>
        <dbReference type="ARBA" id="ARBA00023152"/>
    </source>
</evidence>
<organism evidence="10 11">
    <name type="scientific">Buchnera aphidicola</name>
    <name type="common">Pentalonia nigronervosa</name>
    <dbReference type="NCBI Taxonomy" id="1309793"/>
    <lineage>
        <taxon>Bacteria</taxon>
        <taxon>Pseudomonadati</taxon>
        <taxon>Pseudomonadota</taxon>
        <taxon>Gammaproteobacteria</taxon>
        <taxon>Enterobacterales</taxon>
        <taxon>Erwiniaceae</taxon>
        <taxon>Buchnera</taxon>
    </lineage>
</organism>
<keyword evidence="5 8" id="KW-0963">Cytoplasm</keyword>
<evidence type="ECO:0000256" key="5">
    <source>
        <dbReference type="ARBA" id="ARBA00022490"/>
    </source>
</evidence>
<feature type="active site" description="Electrophile" evidence="8">
    <location>
        <position position="96"/>
    </location>
</feature>
<keyword evidence="4 8" id="KW-0312">Gluconeogenesis</keyword>
<dbReference type="HAMAP" id="MF_00147_B">
    <property type="entry name" value="TIM_B"/>
    <property type="match status" value="1"/>
</dbReference>
<proteinExistence type="inferred from homology"/>
<evidence type="ECO:0000313" key="11">
    <source>
        <dbReference type="Proteomes" id="UP000516346"/>
    </source>
</evidence>
<feature type="active site" description="Proton acceptor" evidence="8">
    <location>
        <position position="167"/>
    </location>
</feature>
<dbReference type="Pfam" id="PF00121">
    <property type="entry name" value="TIM"/>
    <property type="match status" value="1"/>
</dbReference>
<dbReference type="PANTHER" id="PTHR21139:SF42">
    <property type="entry name" value="TRIOSEPHOSPHATE ISOMERASE"/>
    <property type="match status" value="1"/>
</dbReference>
<evidence type="ECO:0000256" key="7">
    <source>
        <dbReference type="ARBA" id="ARBA00023235"/>
    </source>
</evidence>
<dbReference type="GO" id="GO:0006094">
    <property type="term" value="P:gluconeogenesis"/>
    <property type="evidence" value="ECO:0007669"/>
    <property type="project" value="UniProtKB-UniRule"/>
</dbReference>
<dbReference type="UniPathway" id="UPA00138"/>
<evidence type="ECO:0000256" key="2">
    <source>
        <dbReference type="ARBA" id="ARBA00004939"/>
    </source>
</evidence>
<comment type="caution">
    <text evidence="8">Lacks conserved residue(s) required for the propagation of feature annotation.</text>
</comment>
<dbReference type="InterPro" id="IPR020861">
    <property type="entry name" value="Triosephosphate_isomerase_AS"/>
</dbReference>
<dbReference type="UniPathway" id="UPA00109">
    <property type="reaction ID" value="UER00189"/>
</dbReference>
<keyword evidence="7 8" id="KW-0413">Isomerase</keyword>
<evidence type="ECO:0000256" key="8">
    <source>
        <dbReference type="HAMAP-Rule" id="MF_00147"/>
    </source>
</evidence>